<keyword evidence="2" id="KW-1185">Reference proteome</keyword>
<gene>
    <name evidence="1" type="ORF">NM208_g4200</name>
</gene>
<sequence length="819" mass="91556">MWTEEVSQTILHGAQQLAPPWAATRVGLATHTRHERRIWGCWDKRLEEEMSGSALVGRRSDAAKDLAAEVAVAQKDLRWAGYRQALGLMIESQPFLVGVILLLSRKESGHSSGTTSVAPAPPVSPNLGQNAPHVTIIRPVKGLEPRLYDCIAASFRQEYPQDKVSIRLCLEDDSDPAYPILQKVIDDFPTVDARILLEREDSVLKDTVNMGPNPKIRNLSRAYREAKGDIIWIVDCNVWMAKSVMARMVDKLMGYKVGGGSSPYKFVHQLPIVVDLIDYSRPLAADGQALLASSSEEGFADDPIADEDSEVPKVWSQGGGRLDEMFMASSHAKFYSAINTVGVAPCAVGKSNMFRKSQLDQATDPILNPALPQDQNLPTGVDYFSYNICEDHMIGDLLWNTDFPGYKKHGLVWGDLCVQPMSGMSVVSYIARRSRWLRARKFTVLSATLAEPFTESFMFATYFSFAITTLPYFQDVWGIPQTWKAMGITWLICVTLWMLEDWFTYRRLHCGITIETDEHTPCFAKGYASREGLPRRKFLEWLAAWIGREGLAFPIWAELVLLTPHATPASVFELQHVIGLVPSPTSRPFAISPGTMRWFLGFAKRNTTFAKQVPVFQAPSSRRFFTMASPSDRRPLVICGPSGVGKGTLIKLLFSRHPETFTLSVSHTTRGPRAGETDGVEYHFVTKEAFKDLIAKDGFVEHAQFGSNLYGTSKATIEEQTAKGKVVVLDIEMLGVKQVKASSIDARYVFVAPPDNAELEKRLRGRGTETEESIQQRLTRAEEELAWAKTAEFDKILVNDDLEKTYQELDAFVYTEKSN</sequence>
<protein>
    <submittedName>
        <fullName evidence="1">Uncharacterized protein</fullName>
    </submittedName>
</protein>
<name>A0ACC1SLJ9_9HYPO</name>
<reference evidence="1" key="1">
    <citation type="submission" date="2022-08" db="EMBL/GenBank/DDBJ databases">
        <title>Genome Sequence of Fusarium decemcellulare.</title>
        <authorList>
            <person name="Buettner E."/>
        </authorList>
    </citation>
    <scope>NUCLEOTIDE SEQUENCE</scope>
    <source>
        <strain evidence="1">Babe19</strain>
    </source>
</reference>
<organism evidence="1 2">
    <name type="scientific">Fusarium decemcellulare</name>
    <dbReference type="NCBI Taxonomy" id="57161"/>
    <lineage>
        <taxon>Eukaryota</taxon>
        <taxon>Fungi</taxon>
        <taxon>Dikarya</taxon>
        <taxon>Ascomycota</taxon>
        <taxon>Pezizomycotina</taxon>
        <taxon>Sordariomycetes</taxon>
        <taxon>Hypocreomycetidae</taxon>
        <taxon>Hypocreales</taxon>
        <taxon>Nectriaceae</taxon>
        <taxon>Fusarium</taxon>
        <taxon>Fusarium decemcellulare species complex</taxon>
    </lineage>
</organism>
<proteinExistence type="predicted"/>
<evidence type="ECO:0000313" key="1">
    <source>
        <dbReference type="EMBL" id="KAJ3542245.1"/>
    </source>
</evidence>
<accession>A0ACC1SLJ9</accession>
<evidence type="ECO:0000313" key="2">
    <source>
        <dbReference type="Proteomes" id="UP001148629"/>
    </source>
</evidence>
<dbReference type="Proteomes" id="UP001148629">
    <property type="component" value="Unassembled WGS sequence"/>
</dbReference>
<comment type="caution">
    <text evidence="1">The sequence shown here is derived from an EMBL/GenBank/DDBJ whole genome shotgun (WGS) entry which is preliminary data.</text>
</comment>
<dbReference type="EMBL" id="JANRMS010000306">
    <property type="protein sequence ID" value="KAJ3542245.1"/>
    <property type="molecule type" value="Genomic_DNA"/>
</dbReference>